<name>K0RNC3_THAOC</name>
<reference evidence="1 2" key="1">
    <citation type="journal article" date="2012" name="Genome Biol.">
        <title>Genome and low-iron response of an oceanic diatom adapted to chronic iron limitation.</title>
        <authorList>
            <person name="Lommer M."/>
            <person name="Specht M."/>
            <person name="Roy A.S."/>
            <person name="Kraemer L."/>
            <person name="Andreson R."/>
            <person name="Gutowska M.A."/>
            <person name="Wolf J."/>
            <person name="Bergner S.V."/>
            <person name="Schilhabel M.B."/>
            <person name="Klostermeier U.C."/>
            <person name="Beiko R.G."/>
            <person name="Rosenstiel P."/>
            <person name="Hippler M."/>
            <person name="Laroche J."/>
        </authorList>
    </citation>
    <scope>NUCLEOTIDE SEQUENCE [LARGE SCALE GENOMIC DNA]</scope>
    <source>
        <strain evidence="1 2">CCMP1005</strain>
    </source>
</reference>
<feature type="non-terminal residue" evidence="1">
    <location>
        <position position="259"/>
    </location>
</feature>
<keyword evidence="2" id="KW-1185">Reference proteome</keyword>
<dbReference type="AlphaFoldDB" id="K0RNC3"/>
<comment type="caution">
    <text evidence="1">The sequence shown here is derived from an EMBL/GenBank/DDBJ whole genome shotgun (WGS) entry which is preliminary data.</text>
</comment>
<proteinExistence type="predicted"/>
<protein>
    <submittedName>
        <fullName evidence="1">Uncharacterized protein</fullName>
    </submittedName>
</protein>
<dbReference type="Proteomes" id="UP000266841">
    <property type="component" value="Unassembled WGS sequence"/>
</dbReference>
<evidence type="ECO:0000313" key="2">
    <source>
        <dbReference type="Proteomes" id="UP000266841"/>
    </source>
</evidence>
<gene>
    <name evidence="1" type="ORF">THAOC_25041</name>
</gene>
<accession>K0RNC3</accession>
<evidence type="ECO:0000313" key="1">
    <source>
        <dbReference type="EMBL" id="EJK55243.1"/>
    </source>
</evidence>
<dbReference type="EMBL" id="AGNL01034486">
    <property type="protein sequence ID" value="EJK55243.1"/>
    <property type="molecule type" value="Genomic_DNA"/>
</dbReference>
<sequence length="259" mass="27997">MTRGRVSAVLGVVSRRASCHPQVVLWLALKPRARASQGWSLLVRAQMALRWGSECTDDECGIGMASGRSRGGGAEGHRAPEAELAHAIGQESTVLLSWNSTLQAAPIPNEIAVHRHPVERSEVRIDAGVAESQARSREHSEALLELTCTADCPGIQETIQATASSLVNLQQRMVALMREDENNDTPSGQGSFADFVAPLQITPQIVRQIKELPLREESSIGSPIWLVHIHADRGYEGTSSMCTVFQVTKEFGSNGAILS</sequence>
<organism evidence="1 2">
    <name type="scientific">Thalassiosira oceanica</name>
    <name type="common">Marine diatom</name>
    <dbReference type="NCBI Taxonomy" id="159749"/>
    <lineage>
        <taxon>Eukaryota</taxon>
        <taxon>Sar</taxon>
        <taxon>Stramenopiles</taxon>
        <taxon>Ochrophyta</taxon>
        <taxon>Bacillariophyta</taxon>
        <taxon>Coscinodiscophyceae</taxon>
        <taxon>Thalassiosirophycidae</taxon>
        <taxon>Thalassiosirales</taxon>
        <taxon>Thalassiosiraceae</taxon>
        <taxon>Thalassiosira</taxon>
    </lineage>
</organism>